<gene>
    <name evidence="1" type="ORF">CPY51_27380</name>
</gene>
<evidence type="ECO:0000313" key="2">
    <source>
        <dbReference type="Proteomes" id="UP000248925"/>
    </source>
</evidence>
<accession>A0A2W4C5X5</accession>
<dbReference type="AlphaFoldDB" id="A0A2W4C5X5"/>
<sequence length="75" mass="8606">MSVSRLMPDGFYWARSIKHGDAQLTVVQVSTIFGEEPEYWTLVVPGSDQHHMLVDFEIICRVDRPQPQSMRDAAE</sequence>
<proteinExistence type="predicted"/>
<comment type="caution">
    <text evidence="1">The sequence shown here is derived from an EMBL/GenBank/DDBJ whole genome shotgun (WGS) entry which is preliminary data.</text>
</comment>
<dbReference type="OrthoDB" id="8383050at2"/>
<evidence type="ECO:0000313" key="1">
    <source>
        <dbReference type="EMBL" id="PZM08932.1"/>
    </source>
</evidence>
<dbReference type="EMBL" id="PCDP01000064">
    <property type="protein sequence ID" value="PZM08932.1"/>
    <property type="molecule type" value="Genomic_DNA"/>
</dbReference>
<dbReference type="RefSeq" id="WP_111163398.1">
    <property type="nucleotide sequence ID" value="NZ_PCDP01000064.1"/>
</dbReference>
<protein>
    <submittedName>
        <fullName evidence="1">Uncharacterized protein</fullName>
    </submittedName>
</protein>
<reference evidence="1 2" key="1">
    <citation type="journal article" date="2018" name="Sci. Rep.">
        <title>Rhizobium tumorigenes sp. nov., a novel plant tumorigenic bacterium isolated from cane gall tumors on thornless blackberry.</title>
        <authorList>
            <person name="Kuzmanovi N."/>
            <person name="Smalla K."/>
            <person name="Gronow S."/>
            <person name="PuBawska J."/>
        </authorList>
    </citation>
    <scope>NUCLEOTIDE SEQUENCE [LARGE SCALE GENOMIC DNA]</scope>
    <source>
        <strain evidence="1 2">CCBAU 85046</strain>
    </source>
</reference>
<dbReference type="Proteomes" id="UP000248925">
    <property type="component" value="Unassembled WGS sequence"/>
</dbReference>
<keyword evidence="2" id="KW-1185">Reference proteome</keyword>
<name>A0A2W4C5X5_9HYPH</name>
<organism evidence="1 2">
    <name type="scientific">Rhizobium tubonense</name>
    <dbReference type="NCBI Taxonomy" id="484088"/>
    <lineage>
        <taxon>Bacteria</taxon>
        <taxon>Pseudomonadati</taxon>
        <taxon>Pseudomonadota</taxon>
        <taxon>Alphaproteobacteria</taxon>
        <taxon>Hyphomicrobiales</taxon>
        <taxon>Rhizobiaceae</taxon>
        <taxon>Rhizobium/Agrobacterium group</taxon>
        <taxon>Rhizobium</taxon>
    </lineage>
</organism>